<evidence type="ECO:0000313" key="2">
    <source>
        <dbReference type="Proteomes" id="UP000555393"/>
    </source>
</evidence>
<dbReference type="EMBL" id="JACIIU010000019">
    <property type="protein sequence ID" value="MBB6262209.1"/>
    <property type="molecule type" value="Genomic_DNA"/>
</dbReference>
<evidence type="ECO:0000313" key="1">
    <source>
        <dbReference type="EMBL" id="MBB6262209.1"/>
    </source>
</evidence>
<proteinExistence type="predicted"/>
<name>A0A841M363_9HYPH</name>
<keyword evidence="2" id="KW-1185">Reference proteome</keyword>
<protein>
    <submittedName>
        <fullName evidence="1">Uncharacterized protein</fullName>
    </submittedName>
</protein>
<gene>
    <name evidence="1" type="ORF">FHS77_002781</name>
</gene>
<accession>A0A841M363</accession>
<dbReference type="RefSeq" id="WP_184224277.1">
    <property type="nucleotide sequence ID" value="NZ_JACIIU010000019.1"/>
</dbReference>
<sequence length="107" mass="12269">MIIQDGQYDEATIRNYIRLLKALVTDMEAFLDGNGPTAEILDQAPLIEGWRQSERYSPCLTGTFHYHPLLGGLVPNGITSQLWLLNKDEGWARTLSRFYRLGKPFKR</sequence>
<organism evidence="1 2">
    <name type="scientific">Paenochrobactrum gallinarii</name>
    <dbReference type="NCBI Taxonomy" id="643673"/>
    <lineage>
        <taxon>Bacteria</taxon>
        <taxon>Pseudomonadati</taxon>
        <taxon>Pseudomonadota</taxon>
        <taxon>Alphaproteobacteria</taxon>
        <taxon>Hyphomicrobiales</taxon>
        <taxon>Brucellaceae</taxon>
        <taxon>Paenochrobactrum</taxon>
    </lineage>
</organism>
<comment type="caution">
    <text evidence="1">The sequence shown here is derived from an EMBL/GenBank/DDBJ whole genome shotgun (WGS) entry which is preliminary data.</text>
</comment>
<reference evidence="1 2" key="1">
    <citation type="submission" date="2020-08" db="EMBL/GenBank/DDBJ databases">
        <title>Genomic Encyclopedia of Type Strains, Phase IV (KMG-IV): sequencing the most valuable type-strain genomes for metagenomic binning, comparative biology and taxonomic classification.</title>
        <authorList>
            <person name="Goeker M."/>
        </authorList>
    </citation>
    <scope>NUCLEOTIDE SEQUENCE [LARGE SCALE GENOMIC DNA]</scope>
    <source>
        <strain evidence="1 2">DSM 22336</strain>
    </source>
</reference>
<dbReference type="AlphaFoldDB" id="A0A841M363"/>
<dbReference type="Pfam" id="PF20339">
    <property type="entry name" value="DUF6634"/>
    <property type="match status" value="1"/>
</dbReference>
<dbReference type="Proteomes" id="UP000555393">
    <property type="component" value="Unassembled WGS sequence"/>
</dbReference>
<dbReference type="InterPro" id="IPR046574">
    <property type="entry name" value="DUF6634"/>
</dbReference>